<name>A0A3D9LM63_9FLAO</name>
<keyword evidence="4" id="KW-1185">Reference proteome</keyword>
<feature type="domain" description="UspA" evidence="2">
    <location>
        <begin position="3"/>
        <end position="143"/>
    </location>
</feature>
<reference evidence="3 4" key="1">
    <citation type="submission" date="2018-07" db="EMBL/GenBank/DDBJ databases">
        <title>Genomic Encyclopedia of Type Strains, Phase III (KMG-III): the genomes of soil and plant-associated and newly described type strains.</title>
        <authorList>
            <person name="Whitman W."/>
        </authorList>
    </citation>
    <scope>NUCLEOTIDE SEQUENCE [LARGE SCALE GENOMIC DNA]</scope>
    <source>
        <strain evidence="3 4">CECT 7948</strain>
    </source>
</reference>
<dbReference type="Proteomes" id="UP000256919">
    <property type="component" value="Unassembled WGS sequence"/>
</dbReference>
<evidence type="ECO:0000256" key="1">
    <source>
        <dbReference type="ARBA" id="ARBA00008791"/>
    </source>
</evidence>
<dbReference type="Gene3D" id="3.40.50.12370">
    <property type="match status" value="1"/>
</dbReference>
<dbReference type="RefSeq" id="WP_115812789.1">
    <property type="nucleotide sequence ID" value="NZ_QREI01000011.1"/>
</dbReference>
<dbReference type="OrthoDB" id="9788959at2"/>
<dbReference type="SUPFAM" id="SSF52402">
    <property type="entry name" value="Adenine nucleotide alpha hydrolases-like"/>
    <property type="match status" value="2"/>
</dbReference>
<dbReference type="PANTHER" id="PTHR46268">
    <property type="entry name" value="STRESS RESPONSE PROTEIN NHAX"/>
    <property type="match status" value="1"/>
</dbReference>
<sequence length="277" mass="31936">MKTNILFPTDFSDNAWCAAVYALHLYKETECKFYFLHSTKMTESTMSNFSNKLLKIMSDNALKELNDLKSMAESADANANHEFEIILSQEDLHNAIENTIDNNNIDIVVIGTKGAAGAKGFLFGSHTVRIIKKIKNCSILIVPEEFDFVEPTQIAFPTDFHRFYGEEILAIKCLTELYNSKIRILHINEEDKLTDLQEYNLEMLKTALKNYTYSFHWMPDYANKTEEINDFIEYLDINILVMINYKQSLIEKIIKEPVIKKIGFKPLVPVLIIPCII</sequence>
<dbReference type="CDD" id="cd00293">
    <property type="entry name" value="USP-like"/>
    <property type="match status" value="1"/>
</dbReference>
<evidence type="ECO:0000313" key="3">
    <source>
        <dbReference type="EMBL" id="REE07736.1"/>
    </source>
</evidence>
<comment type="similarity">
    <text evidence="1">Belongs to the universal stress protein A family.</text>
</comment>
<dbReference type="AlphaFoldDB" id="A0A3D9LM63"/>
<evidence type="ECO:0000259" key="2">
    <source>
        <dbReference type="Pfam" id="PF00582"/>
    </source>
</evidence>
<dbReference type="PANTHER" id="PTHR46268:SF6">
    <property type="entry name" value="UNIVERSAL STRESS PROTEIN UP12"/>
    <property type="match status" value="1"/>
</dbReference>
<evidence type="ECO:0000313" key="4">
    <source>
        <dbReference type="Proteomes" id="UP000256919"/>
    </source>
</evidence>
<dbReference type="Pfam" id="PF00582">
    <property type="entry name" value="Usp"/>
    <property type="match status" value="1"/>
</dbReference>
<comment type="caution">
    <text evidence="3">The sequence shown here is derived from an EMBL/GenBank/DDBJ whole genome shotgun (WGS) entry which is preliminary data.</text>
</comment>
<protein>
    <submittedName>
        <fullName evidence="3">Nucleotide-binding universal stress UspA family protein</fullName>
    </submittedName>
</protein>
<accession>A0A3D9LM63</accession>
<gene>
    <name evidence="3" type="ORF">DFQ09_11166</name>
</gene>
<organism evidence="3 4">
    <name type="scientific">Winogradskyella pacifica</name>
    <dbReference type="NCBI Taxonomy" id="664642"/>
    <lineage>
        <taxon>Bacteria</taxon>
        <taxon>Pseudomonadati</taxon>
        <taxon>Bacteroidota</taxon>
        <taxon>Flavobacteriia</taxon>
        <taxon>Flavobacteriales</taxon>
        <taxon>Flavobacteriaceae</taxon>
        <taxon>Winogradskyella</taxon>
    </lineage>
</organism>
<dbReference type="EMBL" id="QREI01000011">
    <property type="protein sequence ID" value="REE07736.1"/>
    <property type="molecule type" value="Genomic_DNA"/>
</dbReference>
<dbReference type="InterPro" id="IPR006016">
    <property type="entry name" value="UspA"/>
</dbReference>
<proteinExistence type="inferred from homology"/>